<protein>
    <submittedName>
        <fullName evidence="1">Uncharacterized protein</fullName>
    </submittedName>
</protein>
<reference evidence="1 2" key="1">
    <citation type="submission" date="2020-08" db="EMBL/GenBank/DDBJ databases">
        <title>Sequencing the genomes of 1000 actinobacteria strains.</title>
        <authorList>
            <person name="Klenk H.-P."/>
        </authorList>
    </citation>
    <scope>NUCLEOTIDE SEQUENCE [LARGE SCALE GENOMIC DNA]</scope>
    <source>
        <strain evidence="1 2">DSM 41530</strain>
    </source>
</reference>
<proteinExistence type="predicted"/>
<evidence type="ECO:0000313" key="2">
    <source>
        <dbReference type="Proteomes" id="UP000530530"/>
    </source>
</evidence>
<dbReference type="Proteomes" id="UP000530530">
    <property type="component" value="Unassembled WGS sequence"/>
</dbReference>
<evidence type="ECO:0000313" key="1">
    <source>
        <dbReference type="EMBL" id="MBB4787295.1"/>
    </source>
</evidence>
<comment type="caution">
    <text evidence="1">The sequence shown here is derived from an EMBL/GenBank/DDBJ whole genome shotgun (WGS) entry which is preliminary data.</text>
</comment>
<dbReference type="EMBL" id="JACHNG010000002">
    <property type="protein sequence ID" value="MBB4787295.1"/>
    <property type="molecule type" value="Genomic_DNA"/>
</dbReference>
<organism evidence="1 2">
    <name type="scientific">Streptomyces rapamycinicus</name>
    <dbReference type="NCBI Taxonomy" id="1226757"/>
    <lineage>
        <taxon>Bacteria</taxon>
        <taxon>Bacillati</taxon>
        <taxon>Actinomycetota</taxon>
        <taxon>Actinomycetes</taxon>
        <taxon>Kitasatosporales</taxon>
        <taxon>Streptomycetaceae</taxon>
        <taxon>Streptomyces</taxon>
        <taxon>Streptomyces violaceusniger group</taxon>
    </lineage>
</organism>
<name>A0ABR6LY67_9ACTN</name>
<gene>
    <name evidence="1" type="ORF">BJY27_008342</name>
</gene>
<sequence length="35" mass="3795">MLSTVTDAADEDLPGQILLQLPARLRPALRPPQPT</sequence>
<accession>A0ABR6LY67</accession>
<keyword evidence="2" id="KW-1185">Reference proteome</keyword>